<dbReference type="RefSeq" id="WP_101642817.1">
    <property type="nucleotide sequence ID" value="NZ_FXZE01000005.1"/>
</dbReference>
<dbReference type="Gene3D" id="3.30.70.1060">
    <property type="entry name" value="Dimeric alpha+beta barrel"/>
    <property type="match status" value="1"/>
</dbReference>
<dbReference type="PANTHER" id="PTHR35174:SF3">
    <property type="entry name" value="BLL7171 PROTEIN"/>
    <property type="match status" value="1"/>
</dbReference>
<reference evidence="4" key="1">
    <citation type="submission" date="2017-03" db="EMBL/GenBank/DDBJ databases">
        <authorList>
            <person name="Monnet C."/>
        </authorList>
    </citation>
    <scope>NUCLEOTIDE SEQUENCE [LARGE SCALE GENOMIC DNA]</scope>
    <source>
        <strain evidence="4">P10</strain>
    </source>
</reference>
<proteinExistence type="inferred from homology"/>
<dbReference type="InterPro" id="IPR005545">
    <property type="entry name" value="YCII"/>
</dbReference>
<name>A0A2H1J131_9MICO</name>
<dbReference type="AlphaFoldDB" id="A0A2H1J131"/>
<dbReference type="SUPFAM" id="SSF54909">
    <property type="entry name" value="Dimeric alpha+beta barrel"/>
    <property type="match status" value="1"/>
</dbReference>
<dbReference type="PANTHER" id="PTHR35174">
    <property type="entry name" value="BLL7171 PROTEIN-RELATED"/>
    <property type="match status" value="1"/>
</dbReference>
<protein>
    <submittedName>
        <fullName evidence="3">Uncharacterized conserved protein</fullName>
    </submittedName>
</protein>
<evidence type="ECO:0000256" key="1">
    <source>
        <dbReference type="ARBA" id="ARBA00007689"/>
    </source>
</evidence>
<dbReference type="Proteomes" id="UP000234342">
    <property type="component" value="Unassembled WGS sequence"/>
</dbReference>
<organism evidence="3 4">
    <name type="scientific">Brevibacterium antiquum</name>
    <dbReference type="NCBI Taxonomy" id="234835"/>
    <lineage>
        <taxon>Bacteria</taxon>
        <taxon>Bacillati</taxon>
        <taxon>Actinomycetota</taxon>
        <taxon>Actinomycetes</taxon>
        <taxon>Micrococcales</taxon>
        <taxon>Brevibacteriaceae</taxon>
        <taxon>Brevibacterium</taxon>
    </lineage>
</organism>
<gene>
    <name evidence="3" type="ORF">BANT10_01496</name>
</gene>
<dbReference type="EMBL" id="FXZE01000005">
    <property type="protein sequence ID" value="SMX81114.1"/>
    <property type="molecule type" value="Genomic_DNA"/>
</dbReference>
<feature type="domain" description="YCII-related" evidence="2">
    <location>
        <begin position="14"/>
        <end position="112"/>
    </location>
</feature>
<dbReference type="Pfam" id="PF03795">
    <property type="entry name" value="YCII"/>
    <property type="match status" value="1"/>
</dbReference>
<sequence>MRYSLIFHAREPQGGGPQPSPEVMEEMQKLMTDYADALDSAGVFIAAEMFEPQQATTTVTRRGGSVVIEDGPFAATKEALVGVFVIDVESRTAALAWAEKFPGTNYGVVEVRAAAVSYIDGGWVHAQASQ</sequence>
<dbReference type="InterPro" id="IPR011008">
    <property type="entry name" value="Dimeric_a/b-barrel"/>
</dbReference>
<evidence type="ECO:0000313" key="4">
    <source>
        <dbReference type="Proteomes" id="UP000234342"/>
    </source>
</evidence>
<keyword evidence="4" id="KW-1185">Reference proteome</keyword>
<evidence type="ECO:0000313" key="3">
    <source>
        <dbReference type="EMBL" id="SMX81114.1"/>
    </source>
</evidence>
<comment type="similarity">
    <text evidence="1">Belongs to the YciI family.</text>
</comment>
<evidence type="ECO:0000259" key="2">
    <source>
        <dbReference type="Pfam" id="PF03795"/>
    </source>
</evidence>
<accession>A0A2H1J131</accession>